<accession>A0A4V2R3J8</accession>
<dbReference type="Pfam" id="PF10503">
    <property type="entry name" value="Esterase_PHB"/>
    <property type="match status" value="1"/>
</dbReference>
<proteinExistence type="predicted"/>
<dbReference type="InterPro" id="IPR029058">
    <property type="entry name" value="AB_hydrolase_fold"/>
</dbReference>
<dbReference type="AlphaFoldDB" id="A0A4V2R3J8"/>
<organism evidence="3 4">
    <name type="scientific">Rhodovulum steppense</name>
    <dbReference type="NCBI Taxonomy" id="540251"/>
    <lineage>
        <taxon>Bacteria</taxon>
        <taxon>Pseudomonadati</taxon>
        <taxon>Pseudomonadota</taxon>
        <taxon>Alphaproteobacteria</taxon>
        <taxon>Rhodobacterales</taxon>
        <taxon>Paracoccaceae</taxon>
        <taxon>Rhodovulum</taxon>
    </lineage>
</organism>
<keyword evidence="1" id="KW-0732">Signal</keyword>
<evidence type="ECO:0000313" key="4">
    <source>
        <dbReference type="Proteomes" id="UP000295277"/>
    </source>
</evidence>
<evidence type="ECO:0000256" key="1">
    <source>
        <dbReference type="ARBA" id="ARBA00022729"/>
    </source>
</evidence>
<reference evidence="3 4" key="1">
    <citation type="submission" date="2019-03" db="EMBL/GenBank/DDBJ databases">
        <title>Genomic Encyclopedia of Type Strains, Phase IV (KMG-IV): sequencing the most valuable type-strain genomes for metagenomic binning, comparative biology and taxonomic classification.</title>
        <authorList>
            <person name="Goeker M."/>
        </authorList>
    </citation>
    <scope>NUCLEOTIDE SEQUENCE [LARGE SCALE GENOMIC DNA]</scope>
    <source>
        <strain evidence="3 4">DSM 21153</strain>
    </source>
</reference>
<evidence type="ECO:0000256" key="2">
    <source>
        <dbReference type="ARBA" id="ARBA00022801"/>
    </source>
</evidence>
<comment type="caution">
    <text evidence="3">The sequence shown here is derived from an EMBL/GenBank/DDBJ whole genome shotgun (WGS) entry which is preliminary data.</text>
</comment>
<dbReference type="GO" id="GO:0005576">
    <property type="term" value="C:extracellular region"/>
    <property type="evidence" value="ECO:0007669"/>
    <property type="project" value="InterPro"/>
</dbReference>
<dbReference type="SUPFAM" id="SSF53474">
    <property type="entry name" value="alpha/beta-Hydrolases"/>
    <property type="match status" value="1"/>
</dbReference>
<dbReference type="GO" id="GO:0016787">
    <property type="term" value="F:hydrolase activity"/>
    <property type="evidence" value="ECO:0007669"/>
    <property type="project" value="UniProtKB-KW"/>
</dbReference>
<keyword evidence="4" id="KW-1185">Reference proteome</keyword>
<dbReference type="EMBL" id="SLVM01000032">
    <property type="protein sequence ID" value="TCM76770.1"/>
    <property type="molecule type" value="Genomic_DNA"/>
</dbReference>
<protein>
    <submittedName>
        <fullName evidence="3">Poly(Hydroxyalkanoate) depolymerase family esterase</fullName>
    </submittedName>
</protein>
<dbReference type="OrthoDB" id="9767239at2"/>
<name>A0A4V2R3J8_9RHOB</name>
<dbReference type="PANTHER" id="PTHR43037">
    <property type="entry name" value="UNNAMED PRODUCT-RELATED"/>
    <property type="match status" value="1"/>
</dbReference>
<dbReference type="PANTHER" id="PTHR43037:SF1">
    <property type="entry name" value="BLL1128 PROTEIN"/>
    <property type="match status" value="1"/>
</dbReference>
<dbReference type="InterPro" id="IPR050955">
    <property type="entry name" value="Plant_Biomass_Hydrol_Est"/>
</dbReference>
<dbReference type="NCBIfam" id="TIGR01840">
    <property type="entry name" value="esterase_phb"/>
    <property type="match status" value="1"/>
</dbReference>
<dbReference type="InterPro" id="IPR010126">
    <property type="entry name" value="Esterase_phb"/>
</dbReference>
<sequence>MKFTIPRTMRRAMRLARAGKPRSSARAMQRAIGAAVIKTTLETLSTLQAMTPGKPTVAIKHRKPPAKARRKAASRAGAKVDRRLSAVVKQLRAARSSLPARLLLDRVPTPSRPPPIPRGAQYLDRTYRGRAGTRDFKLFLPAGQSQGPTGLILMLHGCSQNPDDFATGTDMNALAQKHGLAVAWPEQTRDHNGASCWNWFVPVNQARGRGEPAILAGLTRALMREFGLDRQAVFVAGLSAGGAMAVIVAETYPDVFSAVGVHSGLARGAASDVMSALSAMRSGGTPAAARARRPAAAGSRAPARRIVFHGDADSAVHPSNAPQIVLAAVGSRTPARVTPAEAAGRSYLRTEYALPDGTVDVELWQVAGAGHAWSGGKAGGSFTDSRGPDASAEMVGFFLARPR</sequence>
<dbReference type="Proteomes" id="UP000295277">
    <property type="component" value="Unassembled WGS sequence"/>
</dbReference>
<evidence type="ECO:0000313" key="3">
    <source>
        <dbReference type="EMBL" id="TCM76770.1"/>
    </source>
</evidence>
<keyword evidence="2" id="KW-0378">Hydrolase</keyword>
<gene>
    <name evidence="3" type="ORF">EV216_1329</name>
</gene>
<dbReference type="Gene3D" id="3.40.50.1820">
    <property type="entry name" value="alpha/beta hydrolase"/>
    <property type="match status" value="1"/>
</dbReference>